<protein>
    <recommendedName>
        <fullName evidence="5 15">Succinyl-diaminopimelate desuccinylase</fullName>
        <shortName evidence="15">SDAP desuccinylase</shortName>
        <ecNumber evidence="4 15">3.5.1.18</ecNumber>
    </recommendedName>
    <alternativeName>
        <fullName evidence="13 15">N-succinyl-LL-2,6-diaminoheptanedioate amidohydrolase</fullName>
    </alternativeName>
</protein>
<evidence type="ECO:0000313" key="18">
    <source>
        <dbReference type="Proteomes" id="UP001056381"/>
    </source>
</evidence>
<feature type="active site" evidence="15">
    <location>
        <position position="67"/>
    </location>
</feature>
<comment type="catalytic activity">
    <reaction evidence="14 15">
        <text>N-succinyl-(2S,6S)-2,6-diaminopimelate + H2O = (2S,6S)-2,6-diaminopimelate + succinate</text>
        <dbReference type="Rhea" id="RHEA:22608"/>
        <dbReference type="ChEBI" id="CHEBI:15377"/>
        <dbReference type="ChEBI" id="CHEBI:30031"/>
        <dbReference type="ChEBI" id="CHEBI:57609"/>
        <dbReference type="ChEBI" id="CHEBI:58087"/>
        <dbReference type="EC" id="3.5.1.18"/>
    </reaction>
</comment>
<dbReference type="NCBIfam" id="NF009557">
    <property type="entry name" value="PRK13009.1"/>
    <property type="match status" value="1"/>
</dbReference>
<evidence type="ECO:0000256" key="15">
    <source>
        <dbReference type="HAMAP-Rule" id="MF_01690"/>
    </source>
</evidence>
<evidence type="ECO:0000256" key="12">
    <source>
        <dbReference type="ARBA" id="ARBA00023285"/>
    </source>
</evidence>
<dbReference type="HAMAP" id="MF_01690">
    <property type="entry name" value="DapE"/>
    <property type="match status" value="1"/>
</dbReference>
<dbReference type="InterPro" id="IPR050072">
    <property type="entry name" value="Peptidase_M20A"/>
</dbReference>
<sequence>MLEIELAKELISRKSITPTDGGCLKFTADYLEKLGFQNEFMPFEDVDNIWCLYDNGGPLLFFLGHVDVVPTGPEKLWTHDPFAAVEDEKFIHGRGACDMKGGVAAFLAALKNTDLEKLKYSLAVLLTSDEEGPAKNGTKMVIKELVNRGQNFDFCIVGEPSSIENTADNIRVGRRGSVNIDLKILGKQGHSAYPDKVDNPIHKAAKLVDFLNSIKWDSGDEYFPATSLQVADIHGGLGTHNVVPGELNLKINIRHNPKTSYEKIQKTIVNYLEENKIKYEINFDSNAQPFYSNPNLLSDSVSEAVKDVMGTKPKISCSGGTSDGRFVAETDAEIVEIGPKFETIHKIDEKIEKKELNKLTKIYEQTLLNLNGKVKS</sequence>
<comment type="pathway">
    <text evidence="1 15">Amino-acid biosynthesis; L-lysine biosynthesis via DAP pathway; LL-2,6-diaminopimelate from (S)-tetrahydrodipicolinate (succinylase route): step 3/3.</text>
</comment>
<feature type="binding site" evidence="15">
    <location>
        <position position="131"/>
    </location>
    <ligand>
        <name>Zn(2+)</name>
        <dbReference type="ChEBI" id="CHEBI:29105"/>
        <label>2</label>
    </ligand>
</feature>
<gene>
    <name evidence="15 17" type="primary">dapE</name>
    <name evidence="17" type="ORF">M9B40_01220</name>
</gene>
<keyword evidence="8 15" id="KW-0378">Hydrolase</keyword>
<keyword evidence="9 15" id="KW-0862">Zinc</keyword>
<feature type="binding site" evidence="15">
    <location>
        <position position="98"/>
    </location>
    <ligand>
        <name>Zn(2+)</name>
        <dbReference type="ChEBI" id="CHEBI:29105"/>
        <label>2</label>
    </ligand>
</feature>
<evidence type="ECO:0000256" key="3">
    <source>
        <dbReference type="ARBA" id="ARBA00011738"/>
    </source>
</evidence>
<keyword evidence="10 15" id="KW-0220">Diaminopimelate biosynthesis</keyword>
<feature type="binding site" evidence="15">
    <location>
        <position position="345"/>
    </location>
    <ligand>
        <name>Zn(2+)</name>
        <dbReference type="ChEBI" id="CHEBI:29105"/>
        <label>2</label>
    </ligand>
</feature>
<dbReference type="InterPro" id="IPR005941">
    <property type="entry name" value="DapE_proteobac"/>
</dbReference>
<keyword evidence="11 15" id="KW-0457">Lysine biosynthesis</keyword>
<dbReference type="SUPFAM" id="SSF53187">
    <property type="entry name" value="Zn-dependent exopeptidases"/>
    <property type="match status" value="1"/>
</dbReference>
<evidence type="ECO:0000256" key="6">
    <source>
        <dbReference type="ARBA" id="ARBA00022605"/>
    </source>
</evidence>
<feature type="binding site" evidence="15">
    <location>
        <position position="65"/>
    </location>
    <ligand>
        <name>Zn(2+)</name>
        <dbReference type="ChEBI" id="CHEBI:29105"/>
        <label>1</label>
    </ligand>
</feature>
<evidence type="ECO:0000256" key="4">
    <source>
        <dbReference type="ARBA" id="ARBA00011921"/>
    </source>
</evidence>
<feature type="active site" description="Proton acceptor" evidence="15">
    <location>
        <position position="130"/>
    </location>
</feature>
<evidence type="ECO:0000259" key="16">
    <source>
        <dbReference type="Pfam" id="PF07687"/>
    </source>
</evidence>
<evidence type="ECO:0000256" key="5">
    <source>
        <dbReference type="ARBA" id="ARBA00022391"/>
    </source>
</evidence>
<comment type="function">
    <text evidence="15">Catalyzes the hydrolysis of N-succinyl-L,L-diaminopimelic acid (SDAP), forming succinate and LL-2,6-diaminopimelate (DAP), an intermediate involved in the bacterial biosynthesis of lysine and meso-diaminopimelic acid, an essential component of bacterial cell walls.</text>
</comment>
<dbReference type="GO" id="GO:0019877">
    <property type="term" value="P:diaminopimelate biosynthetic process"/>
    <property type="evidence" value="ECO:0007669"/>
    <property type="project" value="UniProtKB-UniRule"/>
</dbReference>
<feature type="domain" description="Peptidase M20 dimerisation" evidence="16">
    <location>
        <begin position="172"/>
        <end position="279"/>
    </location>
</feature>
<evidence type="ECO:0000256" key="2">
    <source>
        <dbReference type="ARBA" id="ARBA00006746"/>
    </source>
</evidence>
<dbReference type="GO" id="GO:0008270">
    <property type="term" value="F:zinc ion binding"/>
    <property type="evidence" value="ECO:0007669"/>
    <property type="project" value="UniProtKB-UniRule"/>
</dbReference>
<dbReference type="EC" id="3.5.1.18" evidence="4 15"/>
<evidence type="ECO:0000256" key="8">
    <source>
        <dbReference type="ARBA" id="ARBA00022801"/>
    </source>
</evidence>
<dbReference type="GO" id="GO:0009089">
    <property type="term" value="P:lysine biosynthetic process via diaminopimelate"/>
    <property type="evidence" value="ECO:0007669"/>
    <property type="project" value="UniProtKB-UniRule"/>
</dbReference>
<dbReference type="PROSITE" id="PS00759">
    <property type="entry name" value="ARGE_DAPE_CPG2_2"/>
    <property type="match status" value="1"/>
</dbReference>
<proteinExistence type="inferred from homology"/>
<dbReference type="Pfam" id="PF07687">
    <property type="entry name" value="M20_dimer"/>
    <property type="match status" value="1"/>
</dbReference>
<dbReference type="InterPro" id="IPR036264">
    <property type="entry name" value="Bact_exopeptidase_dim_dom"/>
</dbReference>
<evidence type="ECO:0000256" key="9">
    <source>
        <dbReference type="ARBA" id="ARBA00022833"/>
    </source>
</evidence>
<dbReference type="GO" id="GO:0008777">
    <property type="term" value="F:acetylornithine deacetylase activity"/>
    <property type="evidence" value="ECO:0007669"/>
    <property type="project" value="TreeGrafter"/>
</dbReference>
<comment type="similarity">
    <text evidence="2 15">Belongs to the peptidase M20A family. DapE subfamily.</text>
</comment>
<evidence type="ECO:0000256" key="1">
    <source>
        <dbReference type="ARBA" id="ARBA00005130"/>
    </source>
</evidence>
<dbReference type="Pfam" id="PF01546">
    <property type="entry name" value="Peptidase_M20"/>
    <property type="match status" value="1"/>
</dbReference>
<dbReference type="Gene3D" id="3.30.70.360">
    <property type="match status" value="1"/>
</dbReference>
<keyword evidence="12 15" id="KW-0170">Cobalt</keyword>
<dbReference type="CDD" id="cd03891">
    <property type="entry name" value="M20_DapE_proteobac"/>
    <property type="match status" value="1"/>
</dbReference>
<keyword evidence="18" id="KW-1185">Reference proteome</keyword>
<keyword evidence="7 15" id="KW-0479">Metal-binding</keyword>
<reference evidence="17" key="1">
    <citation type="submission" date="2022-05" db="EMBL/GenBank/DDBJ databases">
        <title>Single-amplified genomics reveal most streamlined microbe among free-living bacteria.</title>
        <authorList>
            <person name="Roda-Garcia J."/>
            <person name="Haro-Moreno J.M."/>
            <person name="Rodriguez-Valera F."/>
            <person name="Almagro-Moreno S."/>
            <person name="Lopez-Perez M."/>
        </authorList>
    </citation>
    <scope>NUCLEOTIDE SEQUENCE</scope>
    <source>
        <strain evidence="17">TMED112-D2-2</strain>
    </source>
</reference>
<dbReference type="Gene3D" id="3.40.630.10">
    <property type="entry name" value="Zn peptidases"/>
    <property type="match status" value="2"/>
</dbReference>
<dbReference type="PANTHER" id="PTHR43808">
    <property type="entry name" value="ACETYLORNITHINE DEACETYLASE"/>
    <property type="match status" value="1"/>
</dbReference>
<dbReference type="InterPro" id="IPR002933">
    <property type="entry name" value="Peptidase_M20"/>
</dbReference>
<dbReference type="NCBIfam" id="TIGR01246">
    <property type="entry name" value="dapE_proteo"/>
    <property type="match status" value="1"/>
</dbReference>
<comment type="cofactor">
    <cofactor evidence="15">
        <name>Zn(2+)</name>
        <dbReference type="ChEBI" id="CHEBI:29105"/>
    </cofactor>
    <cofactor evidence="15">
        <name>Co(2+)</name>
        <dbReference type="ChEBI" id="CHEBI:48828"/>
    </cofactor>
    <text evidence="15">Binds 2 Zn(2+) or Co(2+) ions per subunit.</text>
</comment>
<evidence type="ECO:0000256" key="14">
    <source>
        <dbReference type="ARBA" id="ARBA00051301"/>
    </source>
</evidence>
<dbReference type="GO" id="GO:0009014">
    <property type="term" value="F:succinyl-diaminopimelate desuccinylase activity"/>
    <property type="evidence" value="ECO:0007669"/>
    <property type="project" value="UniProtKB-UniRule"/>
</dbReference>
<evidence type="ECO:0000256" key="10">
    <source>
        <dbReference type="ARBA" id="ARBA00022915"/>
    </source>
</evidence>
<feature type="binding site" evidence="15">
    <location>
        <position position="159"/>
    </location>
    <ligand>
        <name>Zn(2+)</name>
        <dbReference type="ChEBI" id="CHEBI:29105"/>
        <label>1</label>
    </ligand>
</feature>
<evidence type="ECO:0000256" key="7">
    <source>
        <dbReference type="ARBA" id="ARBA00022723"/>
    </source>
</evidence>
<comment type="subunit">
    <text evidence="3 15">Homodimer.</text>
</comment>
<dbReference type="PANTHER" id="PTHR43808:SF31">
    <property type="entry name" value="N-ACETYL-L-CITRULLINE DEACETYLASE"/>
    <property type="match status" value="1"/>
</dbReference>
<dbReference type="SUPFAM" id="SSF55031">
    <property type="entry name" value="Bacterial exopeptidase dimerisation domain"/>
    <property type="match status" value="1"/>
</dbReference>
<evidence type="ECO:0000256" key="11">
    <source>
        <dbReference type="ARBA" id="ARBA00023154"/>
    </source>
</evidence>
<accession>A0A9Q8TYZ8</accession>
<name>A0A9Q8TYZ8_9GAMM</name>
<keyword evidence="6 15" id="KW-0028">Amino-acid biosynthesis</keyword>
<dbReference type="GO" id="GO:0006526">
    <property type="term" value="P:L-arginine biosynthetic process"/>
    <property type="evidence" value="ECO:0007669"/>
    <property type="project" value="TreeGrafter"/>
</dbReference>
<dbReference type="GO" id="GO:0050897">
    <property type="term" value="F:cobalt ion binding"/>
    <property type="evidence" value="ECO:0007669"/>
    <property type="project" value="UniProtKB-UniRule"/>
</dbReference>
<feature type="binding site" evidence="15">
    <location>
        <position position="98"/>
    </location>
    <ligand>
        <name>Zn(2+)</name>
        <dbReference type="ChEBI" id="CHEBI:29105"/>
        <label>1</label>
    </ligand>
</feature>
<dbReference type="AlphaFoldDB" id="A0A9Q8TYZ8"/>
<dbReference type="Proteomes" id="UP001056381">
    <property type="component" value="Chromosome"/>
</dbReference>
<evidence type="ECO:0000256" key="13">
    <source>
        <dbReference type="ARBA" id="ARBA00031891"/>
    </source>
</evidence>
<dbReference type="EMBL" id="CP097966">
    <property type="protein sequence ID" value="URQ63411.1"/>
    <property type="molecule type" value="Genomic_DNA"/>
</dbReference>
<organism evidence="17 18">
    <name type="scientific">SAR86 cluster bacterium</name>
    <dbReference type="NCBI Taxonomy" id="2030880"/>
    <lineage>
        <taxon>Bacteria</taxon>
        <taxon>Pseudomonadati</taxon>
        <taxon>Pseudomonadota</taxon>
        <taxon>Gammaproteobacteria</taxon>
        <taxon>SAR86 cluster</taxon>
    </lineage>
</organism>
<evidence type="ECO:0000313" key="17">
    <source>
        <dbReference type="EMBL" id="URQ63411.1"/>
    </source>
</evidence>
<dbReference type="InterPro" id="IPR001261">
    <property type="entry name" value="ArgE/DapE_CS"/>
</dbReference>
<dbReference type="InterPro" id="IPR011650">
    <property type="entry name" value="Peptidase_M20_dimer"/>
</dbReference>